<sequence>MESIRKAALPEDAVRYRLFAATGAGAEALLRRCAEVIMVRFAPLLATYIWQRQPFRLRYVPPRGGETPAHLSGTTLFGDNVEDEWFIVYLIREITREFPGVAARIDDNDGEFLLIEAADFLPKWLNPENSDNRVFFYKGELHIIPLSETQEQEWDLSAASPTISQALTLLSAHSEEFLAAEPIRTAVYKRINGYPEKIQASLHRAHCFLPAGIVAVLRQRPSLVAAAVEAFYLRDPVDLRPCRSFHTFPPDERVMAVVTFTKCLYAQLVQQKFIPDRRSGYTLPLPSHPQYKAYDLGMKLAHGFEILCSKCLKLSPDSKRNALSSPLWERFLCSLKEKNYFKGELEGSKKYMELLHMAEDYFKQSVAKPESYAEVSPGDEIMTLLQKTTIDMKEFEREAACLPPEDDDSWLEITPDDLDQMLKESRDESFPPSNQEEQKYDLEAVAESMKAFVSKVSTHEGAEMPWSSDESHVTFDVDSFTKALDRILGADSEELDSDDLDEEEEFDLSDEDDEDFDPENQQQDQNESPNELIGSLKSYMKEMDRELAHTNVGKSFTTQKKGASSVNATMSQNAGPDSGAEDTELAPVDVDTNLVTNLLESYSAQSGLAGPTSNILQSMGVYLPENADHVSSNKGA</sequence>
<feature type="compositionally biased region" description="Basic and acidic residues" evidence="1">
    <location>
        <begin position="539"/>
        <end position="548"/>
    </location>
</feature>
<evidence type="ECO:0000313" key="3">
    <source>
        <dbReference type="Proteomes" id="UP000590868"/>
    </source>
</evidence>
<feature type="compositionally biased region" description="Low complexity" evidence="1">
    <location>
        <begin position="519"/>
        <end position="531"/>
    </location>
</feature>
<evidence type="ECO:0000313" key="2">
    <source>
        <dbReference type="EMBL" id="NXP53371.1"/>
    </source>
</evidence>
<dbReference type="OrthoDB" id="27237at2759"/>
<protein>
    <submittedName>
        <fullName evidence="2">ECD protein</fullName>
    </submittedName>
</protein>
<dbReference type="AlphaFoldDB" id="A0A7L2B296"/>
<organism evidence="2 3">
    <name type="scientific">Heliornis fulica</name>
    <name type="common">sungrebe</name>
    <dbReference type="NCBI Taxonomy" id="54369"/>
    <lineage>
        <taxon>Eukaryota</taxon>
        <taxon>Metazoa</taxon>
        <taxon>Chordata</taxon>
        <taxon>Craniata</taxon>
        <taxon>Vertebrata</taxon>
        <taxon>Euteleostomi</taxon>
        <taxon>Archelosauria</taxon>
        <taxon>Archosauria</taxon>
        <taxon>Dinosauria</taxon>
        <taxon>Saurischia</taxon>
        <taxon>Theropoda</taxon>
        <taxon>Coelurosauria</taxon>
        <taxon>Aves</taxon>
        <taxon>Neognathae</taxon>
        <taxon>Neoaves</taxon>
        <taxon>Gruiformes</taxon>
        <taxon>Heliornithidae</taxon>
        <taxon>Heliornis</taxon>
    </lineage>
</organism>
<dbReference type="Pfam" id="PF07093">
    <property type="entry name" value="SGT1"/>
    <property type="match status" value="1"/>
</dbReference>
<dbReference type="Proteomes" id="UP000590868">
    <property type="component" value="Unassembled WGS sequence"/>
</dbReference>
<accession>A0A7L2B296</accession>
<proteinExistence type="predicted"/>
<feature type="compositionally biased region" description="Polar residues" evidence="1">
    <location>
        <begin position="552"/>
        <end position="575"/>
    </location>
</feature>
<keyword evidence="3" id="KW-1185">Reference proteome</keyword>
<reference evidence="2 3" key="1">
    <citation type="submission" date="2019-09" db="EMBL/GenBank/DDBJ databases">
        <title>Bird 10,000 Genomes (B10K) Project - Family phase.</title>
        <authorList>
            <person name="Zhang G."/>
        </authorList>
    </citation>
    <scope>NUCLEOTIDE SEQUENCE [LARGE SCALE GENOMIC DNA]</scope>
    <source>
        <strain evidence="2">B10K-DU-001-55</strain>
        <tissue evidence="2">Muscle</tissue>
    </source>
</reference>
<dbReference type="GO" id="GO:0005634">
    <property type="term" value="C:nucleus"/>
    <property type="evidence" value="ECO:0007669"/>
    <property type="project" value="TreeGrafter"/>
</dbReference>
<evidence type="ECO:0000256" key="1">
    <source>
        <dbReference type="SAM" id="MobiDB-lite"/>
    </source>
</evidence>
<feature type="region of interest" description="Disordered" evidence="1">
    <location>
        <begin position="490"/>
        <end position="585"/>
    </location>
</feature>
<dbReference type="PANTHER" id="PTHR13060:SF0">
    <property type="entry name" value="PROTEIN ECDYSONELESS HOMOLOG"/>
    <property type="match status" value="1"/>
</dbReference>
<dbReference type="InterPro" id="IPR010770">
    <property type="entry name" value="Ecd"/>
</dbReference>
<comment type="caution">
    <text evidence="2">The sequence shown here is derived from an EMBL/GenBank/DDBJ whole genome shotgun (WGS) entry which is preliminary data.</text>
</comment>
<feature type="non-terminal residue" evidence="2">
    <location>
        <position position="1"/>
    </location>
</feature>
<dbReference type="PANTHER" id="PTHR13060">
    <property type="entry name" value="SGT1 PROTEIN HSGT1 SUPPRESSOR OF GCR2"/>
    <property type="match status" value="1"/>
</dbReference>
<feature type="compositionally biased region" description="Acidic residues" evidence="1">
    <location>
        <begin position="491"/>
        <end position="518"/>
    </location>
</feature>
<feature type="non-terminal residue" evidence="2">
    <location>
        <position position="636"/>
    </location>
</feature>
<name>A0A7L2B296_9GRUI</name>
<dbReference type="EMBL" id="VXBZ01009838">
    <property type="protein sequence ID" value="NXP53371.1"/>
    <property type="molecule type" value="Genomic_DNA"/>
</dbReference>
<gene>
    <name evidence="2" type="primary">Ecd</name>
    <name evidence="2" type="ORF">HELFUL_R03800</name>
</gene>